<dbReference type="GO" id="GO:0030258">
    <property type="term" value="P:lipid modification"/>
    <property type="evidence" value="ECO:0007669"/>
    <property type="project" value="TreeGrafter"/>
</dbReference>
<feature type="transmembrane region" description="Helical" evidence="7">
    <location>
        <begin position="377"/>
        <end position="394"/>
    </location>
</feature>
<evidence type="ECO:0000256" key="6">
    <source>
        <dbReference type="ARBA" id="ARBA00023315"/>
    </source>
</evidence>
<dbReference type="Pfam" id="PF03062">
    <property type="entry name" value="MBOAT"/>
    <property type="match status" value="1"/>
</dbReference>
<dbReference type="EMBL" id="JAVRRJ010000005">
    <property type="protein sequence ID" value="KAK5084554.1"/>
    <property type="molecule type" value="Genomic_DNA"/>
</dbReference>
<feature type="transmembrane region" description="Helical" evidence="7">
    <location>
        <begin position="23"/>
        <end position="39"/>
    </location>
</feature>
<evidence type="ECO:0000256" key="2">
    <source>
        <dbReference type="ARBA" id="ARBA00022679"/>
    </source>
</evidence>
<keyword evidence="9" id="KW-1185">Reference proteome</keyword>
<keyword evidence="6 8" id="KW-0012">Acyltransferase</keyword>
<dbReference type="GO" id="GO:0046474">
    <property type="term" value="P:glycerophospholipid biosynthetic process"/>
    <property type="evidence" value="ECO:0007669"/>
    <property type="project" value="TreeGrafter"/>
</dbReference>
<sequence length="586" mass="67005">MIPGINAPFGYVAKLTGAGVDDLKLLFSFIISYPLAAVLKRIPDSRPNLKNIYIISIGLFFLIGLFDLYAGIRSILISAGGTYVVSYYIDGTLMPWIVFVFLMGHMSSNHIIRQRLDDPSQVDITGMQMVMIMKLSAFAWNVHDGRIKRDLLTDGQKEKAIYKMPGFLDYSAYVLFFPALFTGPAFDFNDYKRYIETTMFEVKKGDPAPPTRGQGRIPRSGTPATLKLVEGLVWILLFLQLGAYYYPGFVLTDQYWTYSFPRRVWYLYALGFTSRLKYYGVWTLTEGGCIMSGLGYNGIDPVTKKARWDRLNNVYPWGIESAQNARGYMEGWNKNTNNWLRNYVYLRVTPRGKKPGFRATLITFTTSAFWHGFYPGYYLTFVLGAFVQTVAKNFRRHIRPFFLKPDGKQATKYKIYYDAACWLITQTAFCFVTAPFVILGFSDSIKAWARVYFYCIVGVAASMAFFASPAKVWLVKRLDKRNHPHVLNRTMSDSRMPHLGMPDTEEIDRAVDEIKAEVEERRRRGSKVEFPSGEKLRHAISQRVYLNRNEKGEIVAIGDNKMDLDHVSETINETVMGSSGKKERGH</sequence>
<dbReference type="Proteomes" id="UP001309876">
    <property type="component" value="Unassembled WGS sequence"/>
</dbReference>
<protein>
    <submittedName>
        <fullName evidence="8">Lysophospholipid acyltransferase</fullName>
    </submittedName>
</protein>
<evidence type="ECO:0000256" key="7">
    <source>
        <dbReference type="SAM" id="Phobius"/>
    </source>
</evidence>
<evidence type="ECO:0000256" key="5">
    <source>
        <dbReference type="ARBA" id="ARBA00023136"/>
    </source>
</evidence>
<feature type="transmembrane region" description="Helical" evidence="7">
    <location>
        <begin position="167"/>
        <end position="186"/>
    </location>
</feature>
<evidence type="ECO:0000256" key="3">
    <source>
        <dbReference type="ARBA" id="ARBA00022692"/>
    </source>
</evidence>
<gene>
    <name evidence="8" type="primary">ale1</name>
    <name evidence="8" type="ORF">LTR05_005632</name>
</gene>
<feature type="transmembrane region" description="Helical" evidence="7">
    <location>
        <begin position="84"/>
        <end position="104"/>
    </location>
</feature>
<evidence type="ECO:0000313" key="9">
    <source>
        <dbReference type="Proteomes" id="UP001309876"/>
    </source>
</evidence>
<dbReference type="GO" id="GO:0016020">
    <property type="term" value="C:membrane"/>
    <property type="evidence" value="ECO:0007669"/>
    <property type="project" value="UniProtKB-SubCell"/>
</dbReference>
<proteinExistence type="predicted"/>
<keyword evidence="2" id="KW-0808">Transferase</keyword>
<dbReference type="PANTHER" id="PTHR13906:SF4">
    <property type="entry name" value="LYSOPHOSPHOLIPID ACYLTRANSFERASE 6"/>
    <property type="match status" value="1"/>
</dbReference>
<keyword evidence="3 7" id="KW-0812">Transmembrane</keyword>
<comment type="subcellular location">
    <subcellularLocation>
        <location evidence="1">Membrane</location>
        <topology evidence="1">Multi-pass membrane protein</topology>
    </subcellularLocation>
</comment>
<dbReference type="GO" id="GO:0003841">
    <property type="term" value="F:1-acylglycerol-3-phosphate O-acyltransferase activity"/>
    <property type="evidence" value="ECO:0007669"/>
    <property type="project" value="TreeGrafter"/>
</dbReference>
<name>A0AAN7YA60_9EURO</name>
<dbReference type="PANTHER" id="PTHR13906">
    <property type="entry name" value="PORCUPINE"/>
    <property type="match status" value="1"/>
</dbReference>
<keyword evidence="5 7" id="KW-0472">Membrane</keyword>
<evidence type="ECO:0000256" key="4">
    <source>
        <dbReference type="ARBA" id="ARBA00022989"/>
    </source>
</evidence>
<comment type="caution">
    <text evidence="8">The sequence shown here is derived from an EMBL/GenBank/DDBJ whole genome shotgun (WGS) entry which is preliminary data.</text>
</comment>
<evidence type="ECO:0000256" key="1">
    <source>
        <dbReference type="ARBA" id="ARBA00004141"/>
    </source>
</evidence>
<dbReference type="InterPro" id="IPR049941">
    <property type="entry name" value="LPLAT_7/PORCN-like"/>
</dbReference>
<dbReference type="AlphaFoldDB" id="A0AAN7YA60"/>
<dbReference type="InterPro" id="IPR004299">
    <property type="entry name" value="MBOAT_fam"/>
</dbReference>
<reference evidence="8 9" key="1">
    <citation type="submission" date="2023-08" db="EMBL/GenBank/DDBJ databases">
        <title>Black Yeasts Isolated from many extreme environments.</title>
        <authorList>
            <person name="Coleine C."/>
            <person name="Stajich J.E."/>
            <person name="Selbmann L."/>
        </authorList>
    </citation>
    <scope>NUCLEOTIDE SEQUENCE [LARGE SCALE GENOMIC DNA]</scope>
    <source>
        <strain evidence="8 9">CCFEE 5910</strain>
    </source>
</reference>
<feature type="transmembrane region" description="Helical" evidence="7">
    <location>
        <begin position="232"/>
        <end position="252"/>
    </location>
</feature>
<dbReference type="GO" id="GO:0047184">
    <property type="term" value="F:1-acylglycerophosphocholine O-acyltransferase activity"/>
    <property type="evidence" value="ECO:0007669"/>
    <property type="project" value="TreeGrafter"/>
</dbReference>
<evidence type="ECO:0000313" key="8">
    <source>
        <dbReference type="EMBL" id="KAK5084554.1"/>
    </source>
</evidence>
<feature type="transmembrane region" description="Helical" evidence="7">
    <location>
        <begin position="415"/>
        <end position="439"/>
    </location>
</feature>
<dbReference type="GO" id="GO:0005783">
    <property type="term" value="C:endoplasmic reticulum"/>
    <property type="evidence" value="ECO:0007669"/>
    <property type="project" value="TreeGrafter"/>
</dbReference>
<feature type="transmembrane region" description="Helical" evidence="7">
    <location>
        <begin position="451"/>
        <end position="474"/>
    </location>
</feature>
<feature type="transmembrane region" description="Helical" evidence="7">
    <location>
        <begin position="51"/>
        <end position="72"/>
    </location>
</feature>
<keyword evidence="4 7" id="KW-1133">Transmembrane helix</keyword>
<accession>A0AAN7YA60</accession>
<organism evidence="8 9">
    <name type="scientific">Lithohypha guttulata</name>
    <dbReference type="NCBI Taxonomy" id="1690604"/>
    <lineage>
        <taxon>Eukaryota</taxon>
        <taxon>Fungi</taxon>
        <taxon>Dikarya</taxon>
        <taxon>Ascomycota</taxon>
        <taxon>Pezizomycotina</taxon>
        <taxon>Eurotiomycetes</taxon>
        <taxon>Chaetothyriomycetidae</taxon>
        <taxon>Chaetothyriales</taxon>
        <taxon>Trichomeriaceae</taxon>
        <taxon>Lithohypha</taxon>
    </lineage>
</organism>